<dbReference type="CDD" id="cd06407">
    <property type="entry name" value="PB1_NLP"/>
    <property type="match status" value="1"/>
</dbReference>
<feature type="compositionally biased region" description="Low complexity" evidence="5">
    <location>
        <begin position="753"/>
        <end position="773"/>
    </location>
</feature>
<keyword evidence="9" id="KW-1185">Reference proteome</keyword>
<evidence type="ECO:0000313" key="9">
    <source>
        <dbReference type="Proteomes" id="UP001472677"/>
    </source>
</evidence>
<feature type="domain" description="PB1" evidence="7">
    <location>
        <begin position="811"/>
        <end position="894"/>
    </location>
</feature>
<accession>A0ABR2D6E1</accession>
<evidence type="ECO:0000256" key="5">
    <source>
        <dbReference type="SAM" id="MobiDB-lite"/>
    </source>
</evidence>
<feature type="region of interest" description="Disordered" evidence="5">
    <location>
        <begin position="574"/>
        <end position="609"/>
    </location>
</feature>
<feature type="region of interest" description="Disordered" evidence="5">
    <location>
        <begin position="718"/>
        <end position="737"/>
    </location>
</feature>
<protein>
    <recommendedName>
        <fullName evidence="10">Protein NLP2-like</fullName>
    </recommendedName>
</protein>
<feature type="domain" description="RWP-RK" evidence="6">
    <location>
        <begin position="605"/>
        <end position="701"/>
    </location>
</feature>
<evidence type="ECO:0000256" key="1">
    <source>
        <dbReference type="ARBA" id="ARBA00023015"/>
    </source>
</evidence>
<keyword evidence="1" id="KW-0805">Transcription regulation</keyword>
<dbReference type="PANTHER" id="PTHR32002">
    <property type="entry name" value="PROTEIN NLP8"/>
    <property type="match status" value="1"/>
</dbReference>
<feature type="compositionally biased region" description="Polar residues" evidence="5">
    <location>
        <begin position="727"/>
        <end position="737"/>
    </location>
</feature>
<dbReference type="SMART" id="SM00666">
    <property type="entry name" value="PB1"/>
    <property type="match status" value="1"/>
</dbReference>
<evidence type="ECO:0000259" key="6">
    <source>
        <dbReference type="PROSITE" id="PS51519"/>
    </source>
</evidence>
<keyword evidence="3" id="KW-0804">Transcription</keyword>
<dbReference type="Pfam" id="PF22922">
    <property type="entry name" value="GAF_NLP"/>
    <property type="match status" value="1"/>
</dbReference>
<feature type="region of interest" description="Disordered" evidence="5">
    <location>
        <begin position="47"/>
        <end position="85"/>
    </location>
</feature>
<dbReference type="Proteomes" id="UP001472677">
    <property type="component" value="Unassembled WGS sequence"/>
</dbReference>
<dbReference type="PROSITE" id="PS51519">
    <property type="entry name" value="RWP_RK"/>
    <property type="match status" value="1"/>
</dbReference>
<dbReference type="Pfam" id="PF00564">
    <property type="entry name" value="PB1"/>
    <property type="match status" value="1"/>
</dbReference>
<dbReference type="PROSITE" id="PS51745">
    <property type="entry name" value="PB1"/>
    <property type="match status" value="1"/>
</dbReference>
<organism evidence="8 9">
    <name type="scientific">Hibiscus sabdariffa</name>
    <name type="common">roselle</name>
    <dbReference type="NCBI Taxonomy" id="183260"/>
    <lineage>
        <taxon>Eukaryota</taxon>
        <taxon>Viridiplantae</taxon>
        <taxon>Streptophyta</taxon>
        <taxon>Embryophyta</taxon>
        <taxon>Tracheophyta</taxon>
        <taxon>Spermatophyta</taxon>
        <taxon>Magnoliopsida</taxon>
        <taxon>eudicotyledons</taxon>
        <taxon>Gunneridae</taxon>
        <taxon>Pentapetalae</taxon>
        <taxon>rosids</taxon>
        <taxon>malvids</taxon>
        <taxon>Malvales</taxon>
        <taxon>Malvaceae</taxon>
        <taxon>Malvoideae</taxon>
        <taxon>Hibiscus</taxon>
    </lineage>
</organism>
<dbReference type="InterPro" id="IPR055081">
    <property type="entry name" value="NLP1-9_GAF"/>
</dbReference>
<evidence type="ECO:0000256" key="4">
    <source>
        <dbReference type="ARBA" id="ARBA00023242"/>
    </source>
</evidence>
<dbReference type="InterPro" id="IPR034891">
    <property type="entry name" value="PB1_NLP"/>
</dbReference>
<name>A0ABR2D6E1_9ROSI</name>
<sequence length="909" mass="100247">MEGGGGFTQNSTFGNFSDAAASMDFDFMDELLFDGCWLETSDGFNFMQPGPSTSSGRNPNPIDPSRSLHQMQQGEAETMVPDLSRSRSENWRTVGNAASVSQPGSLAVQGTELGKRWWIGPRAGSGSSSSVKERLMQAIGYLKESTKDRDVLIQIWVPVKRGGKHVLMTEGQPYSLNTNCKSLEIFRDVSESYNFPAEEDSKESIGLPGRVFLGKLPEWTPDVRFFRSDEYPRISFAQKYNVGGSLALPVFERGSRTCLGVVEVVTTTQKINYHPELEHVCKALEAVDLRSSNCFTPPSVEACNESYQAALPEINEVLRSVCKRYKLPLALTWAPCLNQGKSGCRHSDENFDHCVSTLDSACFVADDSLSGFLEACSEHHLFRGQGIVGRAFTTNKQCFSTDITAFSKTNYPLSHHARMFGLHAAVAVPLQSTFTRSVAFVLELFLPKDCHDSQAQKHMLNALSSFMQQACRSLHIIVDKELEEEVILPVKEMVITSNSRSDKEETQFKIFSSKENPPEESSWVVHMMEAQQKGKGVSVSWEYQKEEPKEEFKVTTHWEETQLELYNKQVLSNSGHVHPNAGTKARVKGGGGDSSSGGHHVLAGKKAGAMRRKKTEKTISLQDLRQYFAGSLKDAAKSIGGYPLIRVAYRVHSIAVCPTTLKRICRQHGITRWPSRKIKKVGHSLRKLQVVIDSVQGAEGAIQIGSFYSSFPELSSPNISSNGPSSTLKISDLSTPSEPQLDSGMFIRGAAVSSKSPSSSSSQSSGSTTCCSTGAKQKSTSINALNQEEPNFETRPRFLKALGQNLSAGGALRVKAMFGEVKIRFILQPSWGFMDLQQEIAKCFNIEDISRIDLKYLDDDEEWILMTCDADLEECVDIYKSSQSHTIRISLHQASHPSLGSSFGSSAPL</sequence>
<keyword evidence="2" id="KW-0238">DNA-binding</keyword>
<reference evidence="8 9" key="1">
    <citation type="journal article" date="2024" name="G3 (Bethesda)">
        <title>Genome assembly of Hibiscus sabdariffa L. provides insights into metabolisms of medicinal natural products.</title>
        <authorList>
            <person name="Kim T."/>
        </authorList>
    </citation>
    <scope>NUCLEOTIDE SEQUENCE [LARGE SCALE GENOMIC DNA]</scope>
    <source>
        <strain evidence="8">TK-2024</strain>
        <tissue evidence="8">Old leaves</tissue>
    </source>
</reference>
<dbReference type="EMBL" id="JBBPBM010000036">
    <property type="protein sequence ID" value="KAK8530048.1"/>
    <property type="molecule type" value="Genomic_DNA"/>
</dbReference>
<dbReference type="InterPro" id="IPR045012">
    <property type="entry name" value="NLP"/>
</dbReference>
<evidence type="ECO:0000259" key="7">
    <source>
        <dbReference type="PROSITE" id="PS51745"/>
    </source>
</evidence>
<dbReference type="SUPFAM" id="SSF54277">
    <property type="entry name" value="CAD &amp; PB1 domains"/>
    <property type="match status" value="1"/>
</dbReference>
<keyword evidence="4" id="KW-0539">Nucleus</keyword>
<comment type="caution">
    <text evidence="8">The sequence shown here is derived from an EMBL/GenBank/DDBJ whole genome shotgun (WGS) entry which is preliminary data.</text>
</comment>
<evidence type="ECO:0000256" key="3">
    <source>
        <dbReference type="ARBA" id="ARBA00023163"/>
    </source>
</evidence>
<dbReference type="PANTHER" id="PTHR32002:SF46">
    <property type="entry name" value="PROTEIN NLP2"/>
    <property type="match status" value="1"/>
</dbReference>
<dbReference type="Gene3D" id="3.10.20.90">
    <property type="entry name" value="Phosphatidylinositol 3-kinase Catalytic Subunit, Chain A, domain 1"/>
    <property type="match status" value="1"/>
</dbReference>
<dbReference type="Pfam" id="PF02042">
    <property type="entry name" value="RWP-RK"/>
    <property type="match status" value="1"/>
</dbReference>
<dbReference type="InterPro" id="IPR000270">
    <property type="entry name" value="PB1_dom"/>
</dbReference>
<evidence type="ECO:0000256" key="2">
    <source>
        <dbReference type="ARBA" id="ARBA00023125"/>
    </source>
</evidence>
<dbReference type="InterPro" id="IPR053793">
    <property type="entry name" value="PB1-like"/>
</dbReference>
<gene>
    <name evidence="8" type="ORF">V6N12_060806</name>
</gene>
<dbReference type="InterPro" id="IPR003035">
    <property type="entry name" value="RWP-RK_dom"/>
</dbReference>
<evidence type="ECO:0000313" key="8">
    <source>
        <dbReference type="EMBL" id="KAK8530048.1"/>
    </source>
</evidence>
<evidence type="ECO:0008006" key="10">
    <source>
        <dbReference type="Google" id="ProtNLM"/>
    </source>
</evidence>
<proteinExistence type="predicted"/>
<feature type="region of interest" description="Disordered" evidence="5">
    <location>
        <begin position="752"/>
        <end position="774"/>
    </location>
</feature>